<dbReference type="EMBL" id="FM864216">
    <property type="protein sequence ID" value="CAT04810.1"/>
    <property type="molecule type" value="Genomic_DNA"/>
</dbReference>
<dbReference type="Pfam" id="PF01648">
    <property type="entry name" value="ACPS"/>
    <property type="match status" value="1"/>
</dbReference>
<evidence type="ECO:0000313" key="5">
    <source>
        <dbReference type="EMBL" id="CAT04810.1"/>
    </source>
</evidence>
<dbReference type="KEGG" id="mco:MCJ_001220"/>
<accession>C5J5S3</accession>
<keyword evidence="6" id="KW-1185">Reference proteome</keyword>
<evidence type="ECO:0000256" key="3">
    <source>
        <dbReference type="ARBA" id="ARBA00022842"/>
    </source>
</evidence>
<evidence type="ECO:0000313" key="6">
    <source>
        <dbReference type="Proteomes" id="UP000001491"/>
    </source>
</evidence>
<reference evidence="6" key="1">
    <citation type="journal article" date="2009" name="BMC Bioinformatics">
        <title>The Mycoplasma conjunctivae genome sequencing, annotation and analysis.</title>
        <authorList>
            <person name="Calderon-Copete S.P."/>
            <person name="Wigger G."/>
            <person name="Wunderlin C."/>
            <person name="Schmidheini T."/>
            <person name="Frey J."/>
            <person name="Quail M.A."/>
            <person name="Falquet L."/>
        </authorList>
    </citation>
    <scope>NUCLEOTIDE SEQUENCE [LARGE SCALE GENOMIC DNA]</scope>
    <source>
        <strain evidence="6">ATCC 25834 / NCTC 10147 / HRC/581</strain>
    </source>
</reference>
<dbReference type="GO" id="GO:0006633">
    <property type="term" value="P:fatty acid biosynthetic process"/>
    <property type="evidence" value="ECO:0007669"/>
    <property type="project" value="InterPro"/>
</dbReference>
<keyword evidence="1" id="KW-0808">Transferase</keyword>
<dbReference type="GO" id="GO:0000287">
    <property type="term" value="F:magnesium ion binding"/>
    <property type="evidence" value="ECO:0007669"/>
    <property type="project" value="InterPro"/>
</dbReference>
<dbReference type="Gene3D" id="3.90.470.20">
    <property type="entry name" value="4'-phosphopantetheinyl transferase domain"/>
    <property type="match status" value="1"/>
</dbReference>
<name>C5J5S3_MESCH</name>
<dbReference type="AlphaFoldDB" id="C5J5S3"/>
<protein>
    <submittedName>
        <fullName evidence="5">PUTATIVE Holo-[acyl-carrier-protein] synthase</fullName>
    </submittedName>
</protein>
<organism evidence="5 6">
    <name type="scientific">Mesomycoplasma conjunctivae (strain ATCC 25834 / NCTC 10147 / HRC/581)</name>
    <name type="common">Mycoplasma conjunctivae</name>
    <dbReference type="NCBI Taxonomy" id="572263"/>
    <lineage>
        <taxon>Bacteria</taxon>
        <taxon>Bacillati</taxon>
        <taxon>Mycoplasmatota</taxon>
        <taxon>Mycoplasmoidales</taxon>
        <taxon>Metamycoplasmataceae</taxon>
        <taxon>Mesomycoplasma</taxon>
    </lineage>
</organism>
<feature type="domain" description="4'-phosphopantetheinyl transferase" evidence="4">
    <location>
        <begin position="2"/>
        <end position="104"/>
    </location>
</feature>
<evidence type="ECO:0000259" key="4">
    <source>
        <dbReference type="Pfam" id="PF01648"/>
    </source>
</evidence>
<dbReference type="HOGENOM" id="CLU_089696_1_1_14"/>
<gene>
    <name evidence="5" type="primary">acpS</name>
    <name evidence="5" type="ordered locus">MCJ_001220</name>
</gene>
<sequence length="108" mass="12503">MIGIDITSIARFKKNYNVFADKILHKNEQEKFAQLQDDDLRAKFLATRWAIKEALYKVDNQFSHFNLVNIQKKGLKYILIDEQGEPNLHFDISTSSESDFLIAIVQGV</sequence>
<dbReference type="GO" id="GO:0008897">
    <property type="term" value="F:holo-[acyl-carrier-protein] synthase activity"/>
    <property type="evidence" value="ECO:0007669"/>
    <property type="project" value="InterPro"/>
</dbReference>
<evidence type="ECO:0000256" key="2">
    <source>
        <dbReference type="ARBA" id="ARBA00022723"/>
    </source>
</evidence>
<evidence type="ECO:0000256" key="1">
    <source>
        <dbReference type="ARBA" id="ARBA00022679"/>
    </source>
</evidence>
<dbReference type="Proteomes" id="UP000001491">
    <property type="component" value="Chromosome"/>
</dbReference>
<dbReference type="InterPro" id="IPR004568">
    <property type="entry name" value="Ppantetheine-prot_Trfase_dom"/>
</dbReference>
<keyword evidence="2" id="KW-0479">Metal-binding</keyword>
<keyword evidence="3" id="KW-0460">Magnesium</keyword>
<dbReference type="InterPro" id="IPR037143">
    <property type="entry name" value="4-PPantetheinyl_Trfase_dom_sf"/>
</dbReference>
<dbReference type="NCBIfam" id="TIGR00556">
    <property type="entry name" value="pantethn_trn"/>
    <property type="match status" value="1"/>
</dbReference>
<dbReference type="eggNOG" id="COG0736">
    <property type="taxonomic scope" value="Bacteria"/>
</dbReference>
<proteinExistence type="predicted"/>
<dbReference type="SUPFAM" id="SSF56214">
    <property type="entry name" value="4'-phosphopantetheinyl transferase"/>
    <property type="match status" value="1"/>
</dbReference>
<dbReference type="InterPro" id="IPR008278">
    <property type="entry name" value="4-PPantetheinyl_Trfase_dom"/>
</dbReference>